<dbReference type="FunCoup" id="A0A804MB21">
    <property type="interactions" value="556"/>
</dbReference>
<keyword evidence="4" id="KW-1185">Reference proteome</keyword>
<keyword evidence="2" id="KW-0812">Transmembrane</keyword>
<dbReference type="EnsemblPlants" id="Zm00001eb072090_T001">
    <property type="protein sequence ID" value="Zm00001eb072090_P001"/>
    <property type="gene ID" value="Zm00001eb072090"/>
</dbReference>
<feature type="transmembrane region" description="Helical" evidence="2">
    <location>
        <begin position="60"/>
        <end position="78"/>
    </location>
</feature>
<evidence type="ECO:0000313" key="4">
    <source>
        <dbReference type="Proteomes" id="UP000007305"/>
    </source>
</evidence>
<name>A0A804MB21_MAIZE</name>
<dbReference type="Gramene" id="Zm00001eb072090_T001">
    <property type="protein sequence ID" value="Zm00001eb072090_P001"/>
    <property type="gene ID" value="Zm00001eb072090"/>
</dbReference>
<dbReference type="AlphaFoldDB" id="A0A804MB21"/>
<feature type="transmembrane region" description="Helical" evidence="2">
    <location>
        <begin position="90"/>
        <end position="110"/>
    </location>
</feature>
<sequence>MAALHCAALRAFEHRGRSGKQSAAAAGVEECPPPPACRQPAARRRSGTYERMDRAGNGRADFAGTGLAAVATAMSYLLPTVCGTPLDLFTTWQVTLAFGLMSAGLLLVMYGVRAPGARPPVLVRRAAGALLWYAAGPERLLPLTLLLVLQAWFDFF</sequence>
<dbReference type="InParanoid" id="A0A804MB21"/>
<evidence type="ECO:0000313" key="3">
    <source>
        <dbReference type="EnsemblPlants" id="Zm00001eb072090_P001"/>
    </source>
</evidence>
<feature type="transmembrane region" description="Helical" evidence="2">
    <location>
        <begin position="130"/>
        <end position="153"/>
    </location>
</feature>
<keyword evidence="2" id="KW-0472">Membrane</keyword>
<accession>A0A804MB21</accession>
<reference evidence="4" key="1">
    <citation type="submission" date="2015-12" db="EMBL/GenBank/DDBJ databases">
        <title>Update maize B73 reference genome by single molecule sequencing technologies.</title>
        <authorList>
            <consortium name="Maize Genome Sequencing Project"/>
            <person name="Ware D."/>
        </authorList>
    </citation>
    <scope>NUCLEOTIDE SEQUENCE [LARGE SCALE GENOMIC DNA]</scope>
    <source>
        <strain evidence="4">cv. B73</strain>
    </source>
</reference>
<protein>
    <submittedName>
        <fullName evidence="3">Uncharacterized protein</fullName>
    </submittedName>
</protein>
<feature type="region of interest" description="Disordered" evidence="1">
    <location>
        <begin position="23"/>
        <end position="50"/>
    </location>
</feature>
<proteinExistence type="predicted"/>
<dbReference type="Proteomes" id="UP000007305">
    <property type="component" value="Chromosome 2"/>
</dbReference>
<reference evidence="3" key="2">
    <citation type="submission" date="2019-07" db="EMBL/GenBank/DDBJ databases">
        <authorList>
            <person name="Seetharam A."/>
            <person name="Woodhouse M."/>
            <person name="Cannon E."/>
        </authorList>
    </citation>
    <scope>NUCLEOTIDE SEQUENCE [LARGE SCALE GENOMIC DNA]</scope>
    <source>
        <strain evidence="3">cv. B73</strain>
    </source>
</reference>
<evidence type="ECO:0000256" key="1">
    <source>
        <dbReference type="SAM" id="MobiDB-lite"/>
    </source>
</evidence>
<evidence type="ECO:0000256" key="2">
    <source>
        <dbReference type="SAM" id="Phobius"/>
    </source>
</evidence>
<reference evidence="3" key="3">
    <citation type="submission" date="2021-05" db="UniProtKB">
        <authorList>
            <consortium name="EnsemblPlants"/>
        </authorList>
    </citation>
    <scope>IDENTIFICATION</scope>
    <source>
        <strain evidence="3">cv. B73</strain>
    </source>
</reference>
<keyword evidence="2" id="KW-1133">Transmembrane helix</keyword>
<organism evidence="3 4">
    <name type="scientific">Zea mays</name>
    <name type="common">Maize</name>
    <dbReference type="NCBI Taxonomy" id="4577"/>
    <lineage>
        <taxon>Eukaryota</taxon>
        <taxon>Viridiplantae</taxon>
        <taxon>Streptophyta</taxon>
        <taxon>Embryophyta</taxon>
        <taxon>Tracheophyta</taxon>
        <taxon>Spermatophyta</taxon>
        <taxon>Magnoliopsida</taxon>
        <taxon>Liliopsida</taxon>
        <taxon>Poales</taxon>
        <taxon>Poaceae</taxon>
        <taxon>PACMAD clade</taxon>
        <taxon>Panicoideae</taxon>
        <taxon>Andropogonodae</taxon>
        <taxon>Andropogoneae</taxon>
        <taxon>Tripsacinae</taxon>
        <taxon>Zea</taxon>
    </lineage>
</organism>